<gene>
    <name evidence="1" type="ORF">FXB42_03860</name>
</gene>
<organism evidence="1 2">
    <name type="scientific">Acetobacterium wieringae</name>
    <dbReference type="NCBI Taxonomy" id="52694"/>
    <lineage>
        <taxon>Bacteria</taxon>
        <taxon>Bacillati</taxon>
        <taxon>Bacillota</taxon>
        <taxon>Clostridia</taxon>
        <taxon>Eubacteriales</taxon>
        <taxon>Eubacteriaceae</taxon>
        <taxon>Acetobacterium</taxon>
    </lineage>
</organism>
<dbReference type="AlphaFoldDB" id="A0A5D0WTR9"/>
<evidence type="ECO:0000313" key="2">
    <source>
        <dbReference type="Proteomes" id="UP000322619"/>
    </source>
</evidence>
<dbReference type="InterPro" id="IPR013494">
    <property type="entry name" value="CHP02678"/>
</dbReference>
<dbReference type="Pfam" id="PF09661">
    <property type="entry name" value="DUF2398"/>
    <property type="match status" value="1"/>
</dbReference>
<reference evidence="1 2" key="1">
    <citation type="submission" date="2019-08" db="EMBL/GenBank/DDBJ databases">
        <title>Isolation and enrichment of carboxydotrophic bacteria from anaerobic sludge for the production of bio-based chemicals from syngas.</title>
        <authorList>
            <person name="Antares A.L."/>
            <person name="Moreira J."/>
            <person name="Diender M."/>
            <person name="Parshina S.N."/>
            <person name="Stams A.J.M."/>
            <person name="Alves M."/>
            <person name="Alves J.I."/>
            <person name="Sousa D.Z."/>
        </authorList>
    </citation>
    <scope>NUCLEOTIDE SEQUENCE [LARGE SCALE GENOMIC DNA]</scope>
    <source>
        <strain evidence="1 2">JM</strain>
    </source>
</reference>
<dbReference type="Proteomes" id="UP000322619">
    <property type="component" value="Unassembled WGS sequence"/>
</dbReference>
<evidence type="ECO:0000313" key="1">
    <source>
        <dbReference type="EMBL" id="TYC87594.1"/>
    </source>
</evidence>
<dbReference type="EMBL" id="VSLA01000004">
    <property type="protein sequence ID" value="TYC87594.1"/>
    <property type="molecule type" value="Genomic_DNA"/>
</dbReference>
<accession>A0A5D0WTR9</accession>
<proteinExistence type="predicted"/>
<comment type="caution">
    <text evidence="1">The sequence shown here is derived from an EMBL/GenBank/DDBJ whole genome shotgun (WGS) entry which is preliminary data.</text>
</comment>
<protein>
    <submittedName>
        <fullName evidence="1">TIGR02678 family protein</fullName>
    </submittedName>
</protein>
<dbReference type="NCBIfam" id="TIGR02678">
    <property type="entry name" value="TIGR02678 family protein"/>
    <property type="match status" value="1"/>
</dbReference>
<dbReference type="RefSeq" id="WP_148636827.1">
    <property type="nucleotide sequence ID" value="NZ_VSLA01000004.1"/>
</dbReference>
<sequence length="381" mass="44085">MKELELLLDHYWVVKDDDKDVFYRVKDSIPEFKSFLNEKLGYGIIINQYLIKLEKIPGSAESFMGIQEFNHPREYVLLCLLLMFLEDRSRDEQFVLSEITEFIAGNNIGKEKIDWTQYSHRKHFIKVLRFAQTLGLMKVNDGDDQKFAYHDDAEVLYESTGLSRYFVRHFTADIMGFANYLDMENAEWGDLNADRGVIRRQRVYRKLLMEPVVYSQGTEDVDYDYIKKQRGLMEADFSKYLEYSLHVHKNGAMLVVPAEKNIQDGFPNTKAICDITLLLVAQIRESLSEKKLQINPAGGITLSRVAFDEQVAVLKEKTGNNWSKEFREMSPVGLAEKLVAYLEEFKMLRQLYDGREIEILPLAGKLMGSYPEAVTKGSGEN</sequence>
<name>A0A5D0WTR9_9FIRM</name>